<evidence type="ECO:0000313" key="5">
    <source>
        <dbReference type="Proteomes" id="UP000232875"/>
    </source>
</evidence>
<dbReference type="GO" id="GO:0050664">
    <property type="term" value="F:oxidoreductase activity, acting on NAD(P)H, oxygen as acceptor"/>
    <property type="evidence" value="ECO:0007669"/>
    <property type="project" value="TreeGrafter"/>
</dbReference>
<dbReference type="Proteomes" id="UP000232875">
    <property type="component" value="Unassembled WGS sequence"/>
</dbReference>
<organism evidence="4 5">
    <name type="scientific">Malassezia vespertilionis</name>
    <dbReference type="NCBI Taxonomy" id="2020962"/>
    <lineage>
        <taxon>Eukaryota</taxon>
        <taxon>Fungi</taxon>
        <taxon>Dikarya</taxon>
        <taxon>Basidiomycota</taxon>
        <taxon>Ustilaginomycotina</taxon>
        <taxon>Malasseziomycetes</taxon>
        <taxon>Malasseziales</taxon>
        <taxon>Malasseziaceae</taxon>
        <taxon>Malassezia</taxon>
    </lineage>
</organism>
<evidence type="ECO:0000256" key="3">
    <source>
        <dbReference type="ARBA" id="ARBA00023002"/>
    </source>
</evidence>
<comment type="similarity">
    <text evidence="1">Belongs to the short-chain dehydrogenases/reductases (SDR) family.</text>
</comment>
<dbReference type="FunFam" id="3.40.50.720:FF:000084">
    <property type="entry name" value="Short-chain dehydrogenase reductase"/>
    <property type="match status" value="1"/>
</dbReference>
<accession>A0A2N1JAR9</accession>
<evidence type="ECO:0000256" key="1">
    <source>
        <dbReference type="ARBA" id="ARBA00006484"/>
    </source>
</evidence>
<proteinExistence type="inferred from homology"/>
<keyword evidence="2" id="KW-0521">NADP</keyword>
<dbReference type="OrthoDB" id="1888931at2759"/>
<dbReference type="InterPro" id="IPR020904">
    <property type="entry name" value="Sc_DH/Rdtase_CS"/>
</dbReference>
<dbReference type="STRING" id="2020962.A0A2N1JAR9"/>
<protein>
    <recommendedName>
        <fullName evidence="6">NADP-dependent mannitol dehydrogenase</fullName>
    </recommendedName>
</protein>
<evidence type="ECO:0000313" key="4">
    <source>
        <dbReference type="EMBL" id="PKI83651.1"/>
    </source>
</evidence>
<dbReference type="PANTHER" id="PTHR43008:SF6">
    <property type="entry name" value="NADP-DEPENDENT MANNITOL DEHYDROGENASE"/>
    <property type="match status" value="1"/>
</dbReference>
<dbReference type="InterPro" id="IPR036291">
    <property type="entry name" value="NAD(P)-bd_dom_sf"/>
</dbReference>
<dbReference type="PRINTS" id="PR00081">
    <property type="entry name" value="GDHRDH"/>
</dbReference>
<dbReference type="GO" id="GO:0016616">
    <property type="term" value="F:oxidoreductase activity, acting on the CH-OH group of donors, NAD or NADP as acceptor"/>
    <property type="evidence" value="ECO:0007669"/>
    <property type="project" value="UniProtKB-ARBA"/>
</dbReference>
<evidence type="ECO:0000256" key="2">
    <source>
        <dbReference type="ARBA" id="ARBA00022857"/>
    </source>
</evidence>
<dbReference type="PROSITE" id="PS00061">
    <property type="entry name" value="ADH_SHORT"/>
    <property type="match status" value="1"/>
</dbReference>
<gene>
    <name evidence="4" type="ORF">MVES_002616</name>
</gene>
<sequence>MGFELKLTGTVICSGGNRGIGLGISRACAEAGANIAMLYHKHPEADKVADSLAKEFGVKVKAYKCDVSDAATVKSTVKQVESELGQVTGLAANAGVSVVKPALEMTPKDFSFVFDVNVLGVFNVAQAVAQHWIDSGFKKGSIVVTSSMSAEVYNQKGLNDPLTQVFYNSSKGAVTNMVKGLAAEWAQYGIRVNALEPGFCNTEQTSGMDQKIRDYQAASVPMGRFSEPHEQAAPALFLLSEHASYMTGHQIRPDGGFTVW</sequence>
<dbReference type="SUPFAM" id="SSF51735">
    <property type="entry name" value="NAD(P)-binding Rossmann-fold domains"/>
    <property type="match status" value="1"/>
</dbReference>
<keyword evidence="5" id="KW-1185">Reference proteome</keyword>
<dbReference type="PANTHER" id="PTHR43008">
    <property type="entry name" value="BENZIL REDUCTASE"/>
    <property type="match status" value="1"/>
</dbReference>
<name>A0A2N1JAR9_9BASI</name>
<dbReference type="Pfam" id="PF13561">
    <property type="entry name" value="adh_short_C2"/>
    <property type="match status" value="1"/>
</dbReference>
<dbReference type="Gene3D" id="3.40.50.720">
    <property type="entry name" value="NAD(P)-binding Rossmann-like Domain"/>
    <property type="match status" value="1"/>
</dbReference>
<dbReference type="InterPro" id="IPR002347">
    <property type="entry name" value="SDR_fam"/>
</dbReference>
<dbReference type="EMBL" id="KZ454991">
    <property type="protein sequence ID" value="PKI83651.1"/>
    <property type="molecule type" value="Genomic_DNA"/>
</dbReference>
<evidence type="ECO:0008006" key="6">
    <source>
        <dbReference type="Google" id="ProtNLM"/>
    </source>
</evidence>
<keyword evidence="3" id="KW-0560">Oxidoreductase</keyword>
<dbReference type="AlphaFoldDB" id="A0A2N1JAR9"/>
<reference evidence="4 5" key="1">
    <citation type="submission" date="2017-10" db="EMBL/GenBank/DDBJ databases">
        <title>A novel species of cold-tolerant Malassezia isolated from bats.</title>
        <authorList>
            <person name="Lorch J.M."/>
            <person name="Palmer J.M."/>
            <person name="Vanderwolf K.J."/>
            <person name="Schmidt K.Z."/>
            <person name="Verant M.L."/>
            <person name="Weller T.J."/>
            <person name="Blehert D.S."/>
        </authorList>
    </citation>
    <scope>NUCLEOTIDE SEQUENCE [LARGE SCALE GENOMIC DNA]</scope>
    <source>
        <strain evidence="4 5">NWHC:44797-103</strain>
    </source>
</reference>